<evidence type="ECO:0000256" key="10">
    <source>
        <dbReference type="ARBA" id="ARBA00023170"/>
    </source>
</evidence>
<dbReference type="PROSITE" id="PS00109">
    <property type="entry name" value="PROTEIN_KINASE_TYR"/>
    <property type="match status" value="1"/>
</dbReference>
<evidence type="ECO:0000256" key="17">
    <source>
        <dbReference type="PROSITE-ProRule" id="PRU10141"/>
    </source>
</evidence>
<evidence type="ECO:0000256" key="16">
    <source>
        <dbReference type="PIRSR" id="PIRSR000615-3"/>
    </source>
</evidence>
<keyword evidence="12" id="KW-0393">Immunoglobulin domain</keyword>
<reference evidence="21" key="1">
    <citation type="submission" date="2021-02" db="EMBL/GenBank/DDBJ databases">
        <authorList>
            <person name="Nowell W R."/>
        </authorList>
    </citation>
    <scope>NUCLEOTIDE SEQUENCE</scope>
</reference>
<evidence type="ECO:0000256" key="7">
    <source>
        <dbReference type="ARBA" id="ARBA00022989"/>
    </source>
</evidence>
<evidence type="ECO:0000256" key="2">
    <source>
        <dbReference type="ARBA" id="ARBA00011902"/>
    </source>
</evidence>
<evidence type="ECO:0000256" key="11">
    <source>
        <dbReference type="ARBA" id="ARBA00023180"/>
    </source>
</evidence>
<dbReference type="SMART" id="SM00219">
    <property type="entry name" value="TyrKc"/>
    <property type="match status" value="1"/>
</dbReference>
<evidence type="ECO:0000256" key="5">
    <source>
        <dbReference type="ARBA" id="ARBA00022741"/>
    </source>
</evidence>
<keyword evidence="9" id="KW-1015">Disulfide bond</keyword>
<dbReference type="PIRSF" id="PIRSF000615">
    <property type="entry name" value="TyrPK_CSF1-R"/>
    <property type="match status" value="1"/>
</dbReference>
<comment type="caution">
    <text evidence="21">The sequence shown here is derived from an EMBL/GenBank/DDBJ whole genome shotgun (WGS) entry which is preliminary data.</text>
</comment>
<protein>
    <recommendedName>
        <fullName evidence="2">receptor protein-tyrosine kinase</fullName>
        <ecNumber evidence="2">2.7.10.1</ecNumber>
    </recommendedName>
</protein>
<evidence type="ECO:0000256" key="6">
    <source>
        <dbReference type="ARBA" id="ARBA00022840"/>
    </source>
</evidence>
<dbReference type="InterPro" id="IPR036179">
    <property type="entry name" value="Ig-like_dom_sf"/>
</dbReference>
<dbReference type="EMBL" id="CAJNOH010010114">
    <property type="protein sequence ID" value="CAF1508395.1"/>
    <property type="molecule type" value="Genomic_DNA"/>
</dbReference>
<keyword evidence="11" id="KW-0325">Glycoprotein</keyword>
<dbReference type="GO" id="GO:0005524">
    <property type="term" value="F:ATP binding"/>
    <property type="evidence" value="ECO:0007669"/>
    <property type="project" value="UniProtKB-UniRule"/>
</dbReference>
<evidence type="ECO:0000256" key="13">
    <source>
        <dbReference type="ARBA" id="ARBA00051243"/>
    </source>
</evidence>
<dbReference type="SMART" id="SM00409">
    <property type="entry name" value="IG"/>
    <property type="match status" value="1"/>
</dbReference>
<feature type="domain" description="Ig-like" evidence="20">
    <location>
        <begin position="1"/>
        <end position="55"/>
    </location>
</feature>
<evidence type="ECO:0000256" key="9">
    <source>
        <dbReference type="ARBA" id="ARBA00023157"/>
    </source>
</evidence>
<evidence type="ECO:0000259" key="20">
    <source>
        <dbReference type="PROSITE" id="PS50835"/>
    </source>
</evidence>
<evidence type="ECO:0000256" key="18">
    <source>
        <dbReference type="SAM" id="Phobius"/>
    </source>
</evidence>
<proteinExistence type="predicted"/>
<dbReference type="Gene3D" id="1.10.510.10">
    <property type="entry name" value="Transferase(Phosphotransferase) domain 1"/>
    <property type="match status" value="1"/>
</dbReference>
<dbReference type="GO" id="GO:0007169">
    <property type="term" value="P:cell surface receptor protein tyrosine kinase signaling pathway"/>
    <property type="evidence" value="ECO:0007669"/>
    <property type="project" value="TreeGrafter"/>
</dbReference>
<dbReference type="InterPro" id="IPR050122">
    <property type="entry name" value="RTK"/>
</dbReference>
<dbReference type="SUPFAM" id="SSF48726">
    <property type="entry name" value="Immunoglobulin"/>
    <property type="match status" value="2"/>
</dbReference>
<keyword evidence="16" id="KW-0460">Magnesium</keyword>
<keyword evidence="24" id="KW-1185">Reference proteome</keyword>
<evidence type="ECO:0000313" key="23">
    <source>
        <dbReference type="Proteomes" id="UP000663854"/>
    </source>
</evidence>
<dbReference type="Pfam" id="PF13927">
    <property type="entry name" value="Ig_3"/>
    <property type="match status" value="1"/>
</dbReference>
<evidence type="ECO:0000313" key="21">
    <source>
        <dbReference type="EMBL" id="CAF1508395.1"/>
    </source>
</evidence>
<feature type="transmembrane region" description="Helical" evidence="18">
    <location>
        <begin position="209"/>
        <end position="230"/>
    </location>
</feature>
<comment type="subcellular location">
    <subcellularLocation>
        <location evidence="1">Membrane</location>
        <topology evidence="1">Single-pass membrane protein</topology>
    </subcellularLocation>
</comment>
<keyword evidence="4" id="KW-0732">Signal</keyword>
<gene>
    <name evidence="22" type="ORF">JXQ802_LOCUS55550</name>
    <name evidence="21" type="ORF">PYM288_LOCUS39017</name>
</gene>
<dbReference type="GO" id="GO:0004714">
    <property type="term" value="F:transmembrane receptor protein tyrosine kinase activity"/>
    <property type="evidence" value="ECO:0007669"/>
    <property type="project" value="UniProtKB-EC"/>
</dbReference>
<feature type="binding site" evidence="15">
    <location>
        <position position="470"/>
    </location>
    <ligand>
        <name>ATP</name>
        <dbReference type="ChEBI" id="CHEBI:30616"/>
    </ligand>
</feature>
<dbReference type="PROSITE" id="PS00107">
    <property type="entry name" value="PROTEIN_KINASE_ATP"/>
    <property type="match status" value="1"/>
</dbReference>
<feature type="binding site" evidence="15">
    <location>
        <begin position="314"/>
        <end position="321"/>
    </location>
    <ligand>
        <name>ATP</name>
        <dbReference type="ChEBI" id="CHEBI:30616"/>
    </ligand>
</feature>
<evidence type="ECO:0000313" key="24">
    <source>
        <dbReference type="Proteomes" id="UP000663870"/>
    </source>
</evidence>
<feature type="non-terminal residue" evidence="21">
    <location>
        <position position="475"/>
    </location>
</feature>
<dbReference type="Gene3D" id="2.60.40.10">
    <property type="entry name" value="Immunoglobulins"/>
    <property type="match status" value="2"/>
</dbReference>
<dbReference type="GO" id="GO:0046872">
    <property type="term" value="F:metal ion binding"/>
    <property type="evidence" value="ECO:0007669"/>
    <property type="project" value="UniProtKB-KW"/>
</dbReference>
<evidence type="ECO:0000256" key="14">
    <source>
        <dbReference type="PIRSR" id="PIRSR000615-1"/>
    </source>
</evidence>
<sequence length="475" mass="54639">TWFKDEQIFSPELYELFSVDNIYLNISKITMYEAGMYTCIIENSLGKISRSFQLIVQGRSLDRPVFISKSTNVTRYESDNVTFECLFYSDSSPFVQWFVQRKSIKNIHKNEQQNELEFLKFSNGSRFSLGKRQEYNPHTMSEDEVKLLTIKRLQQNDTGVYLCRVLNEYGFNDLIHQLTVLPDSERPLLLQNISSNRRHYISSRLSDELIILIGCIIGILLFAFIFFLIYHFRNEKSLQQTLLATRILATRGISNLKNNQLYRSDIDPKTKKLLIEDNCHRNQTEGTISTIISSYYDDQCEFSRENLAVGHLIGKGAFGFVYQGVAKGINSKEKVTTVAIKTVRDDATPEEVENLLKELSVMKMVGKHVNIISFLGCCTKGGQVMLIVEYAKYGNLRDYLRRKRPPGHALSGLYESPSDTDNYEQETIITDDDYIRSLTTIDLILFCLQVASGMEYLHSKKCIHRDLAARNVLLA</sequence>
<accession>A0A815TTL6</accession>
<feature type="active site" description="Proton acceptor" evidence="14">
    <location>
        <position position="466"/>
    </location>
</feature>
<dbReference type="InterPro" id="IPR003599">
    <property type="entry name" value="Ig_sub"/>
</dbReference>
<evidence type="ECO:0000256" key="8">
    <source>
        <dbReference type="ARBA" id="ARBA00023136"/>
    </source>
</evidence>
<name>A0A815TTL6_9BILA</name>
<dbReference type="Pfam" id="PF07714">
    <property type="entry name" value="PK_Tyr_Ser-Thr"/>
    <property type="match status" value="1"/>
</dbReference>
<comment type="catalytic activity">
    <reaction evidence="13">
        <text>L-tyrosyl-[protein] + ATP = O-phospho-L-tyrosyl-[protein] + ADP + H(+)</text>
        <dbReference type="Rhea" id="RHEA:10596"/>
        <dbReference type="Rhea" id="RHEA-COMP:10136"/>
        <dbReference type="Rhea" id="RHEA-COMP:20101"/>
        <dbReference type="ChEBI" id="CHEBI:15378"/>
        <dbReference type="ChEBI" id="CHEBI:30616"/>
        <dbReference type="ChEBI" id="CHEBI:46858"/>
        <dbReference type="ChEBI" id="CHEBI:61978"/>
        <dbReference type="ChEBI" id="CHEBI:456216"/>
        <dbReference type="EC" id="2.7.10.1"/>
    </reaction>
</comment>
<keyword evidence="3 18" id="KW-0812">Transmembrane</keyword>
<keyword evidence="7 18" id="KW-1133">Transmembrane helix</keyword>
<dbReference type="PANTHER" id="PTHR24416">
    <property type="entry name" value="TYROSINE-PROTEIN KINASE RECEPTOR"/>
    <property type="match status" value="1"/>
</dbReference>
<dbReference type="PROSITE" id="PS50835">
    <property type="entry name" value="IG_LIKE"/>
    <property type="match status" value="2"/>
</dbReference>
<feature type="non-terminal residue" evidence="21">
    <location>
        <position position="1"/>
    </location>
</feature>
<evidence type="ECO:0000256" key="1">
    <source>
        <dbReference type="ARBA" id="ARBA00004167"/>
    </source>
</evidence>
<keyword evidence="5 15" id="KW-0547">Nucleotide-binding</keyword>
<dbReference type="InterPro" id="IPR008266">
    <property type="entry name" value="Tyr_kinase_AS"/>
</dbReference>
<dbReference type="PRINTS" id="PR00109">
    <property type="entry name" value="TYRKINASE"/>
</dbReference>
<dbReference type="PROSITE" id="PS50011">
    <property type="entry name" value="PROTEIN_KINASE_DOM"/>
    <property type="match status" value="1"/>
</dbReference>
<dbReference type="Proteomes" id="UP000663870">
    <property type="component" value="Unassembled WGS sequence"/>
</dbReference>
<keyword evidence="16" id="KW-0479">Metal-binding</keyword>
<dbReference type="GO" id="GO:0005886">
    <property type="term" value="C:plasma membrane"/>
    <property type="evidence" value="ECO:0007669"/>
    <property type="project" value="TreeGrafter"/>
</dbReference>
<dbReference type="InterPro" id="IPR000719">
    <property type="entry name" value="Prot_kinase_dom"/>
</dbReference>
<keyword evidence="10" id="KW-0675">Receptor</keyword>
<evidence type="ECO:0000256" key="4">
    <source>
        <dbReference type="ARBA" id="ARBA00022729"/>
    </source>
</evidence>
<evidence type="ECO:0000313" key="22">
    <source>
        <dbReference type="EMBL" id="CAF1657658.1"/>
    </source>
</evidence>
<dbReference type="InterPro" id="IPR020635">
    <property type="entry name" value="Tyr_kinase_cat_dom"/>
</dbReference>
<dbReference type="EMBL" id="CAJNOL010011924">
    <property type="protein sequence ID" value="CAF1657658.1"/>
    <property type="molecule type" value="Genomic_DNA"/>
</dbReference>
<feature type="domain" description="Ig-like" evidence="20">
    <location>
        <begin position="64"/>
        <end position="179"/>
    </location>
</feature>
<dbReference type="InterPro" id="IPR001245">
    <property type="entry name" value="Ser-Thr/Tyr_kinase_cat_dom"/>
</dbReference>
<evidence type="ECO:0000256" key="15">
    <source>
        <dbReference type="PIRSR" id="PIRSR000615-2"/>
    </source>
</evidence>
<dbReference type="PANTHER" id="PTHR24416:SF550">
    <property type="entry name" value="FIBROBLAST GROWTH FACTOR RECEPTOR HOMOLOG 1-RELATED"/>
    <property type="match status" value="1"/>
</dbReference>
<dbReference type="GO" id="GO:0043235">
    <property type="term" value="C:receptor complex"/>
    <property type="evidence" value="ECO:0007669"/>
    <property type="project" value="TreeGrafter"/>
</dbReference>
<dbReference type="InterPro" id="IPR007110">
    <property type="entry name" value="Ig-like_dom"/>
</dbReference>
<feature type="domain" description="Protein kinase" evidence="19">
    <location>
        <begin position="307"/>
        <end position="475"/>
    </location>
</feature>
<keyword evidence="6 15" id="KW-0067">ATP-binding</keyword>
<organism evidence="21 23">
    <name type="scientific">Rotaria sordida</name>
    <dbReference type="NCBI Taxonomy" id="392033"/>
    <lineage>
        <taxon>Eukaryota</taxon>
        <taxon>Metazoa</taxon>
        <taxon>Spiralia</taxon>
        <taxon>Gnathifera</taxon>
        <taxon>Rotifera</taxon>
        <taxon>Eurotatoria</taxon>
        <taxon>Bdelloidea</taxon>
        <taxon>Philodinida</taxon>
        <taxon>Philodinidae</taxon>
        <taxon>Rotaria</taxon>
    </lineage>
</organism>
<dbReference type="EC" id="2.7.10.1" evidence="2"/>
<keyword evidence="8 18" id="KW-0472">Membrane</keyword>
<dbReference type="InterPro" id="IPR011009">
    <property type="entry name" value="Kinase-like_dom_sf"/>
</dbReference>
<dbReference type="InterPro" id="IPR017441">
    <property type="entry name" value="Protein_kinase_ATP_BS"/>
</dbReference>
<dbReference type="InterPro" id="IPR013783">
    <property type="entry name" value="Ig-like_fold"/>
</dbReference>
<evidence type="ECO:0000259" key="19">
    <source>
        <dbReference type="PROSITE" id="PS50011"/>
    </source>
</evidence>
<dbReference type="Proteomes" id="UP000663854">
    <property type="component" value="Unassembled WGS sequence"/>
</dbReference>
<dbReference type="Gene3D" id="3.30.200.20">
    <property type="entry name" value="Phosphorylase Kinase, domain 1"/>
    <property type="match status" value="1"/>
</dbReference>
<evidence type="ECO:0000256" key="3">
    <source>
        <dbReference type="ARBA" id="ARBA00022692"/>
    </source>
</evidence>
<evidence type="ECO:0000256" key="12">
    <source>
        <dbReference type="ARBA" id="ARBA00023319"/>
    </source>
</evidence>
<dbReference type="SUPFAM" id="SSF56112">
    <property type="entry name" value="Protein kinase-like (PK-like)"/>
    <property type="match status" value="1"/>
</dbReference>
<feature type="binding site" evidence="15 17">
    <location>
        <position position="341"/>
    </location>
    <ligand>
        <name>ATP</name>
        <dbReference type="ChEBI" id="CHEBI:30616"/>
    </ligand>
</feature>
<feature type="binding site" evidence="16">
    <location>
        <position position="471"/>
    </location>
    <ligand>
        <name>Mg(2+)</name>
        <dbReference type="ChEBI" id="CHEBI:18420"/>
    </ligand>
</feature>
<dbReference type="AlphaFoldDB" id="A0A815TTL6"/>